<accession>A0AAE1AFA9</accession>
<name>A0AAE1AFA9_9GAST</name>
<evidence type="ECO:0000256" key="1">
    <source>
        <dbReference type="SAM" id="SignalP"/>
    </source>
</evidence>
<feature type="signal peptide" evidence="1">
    <location>
        <begin position="1"/>
        <end position="23"/>
    </location>
</feature>
<dbReference type="AlphaFoldDB" id="A0AAE1AFA9"/>
<protein>
    <submittedName>
        <fullName evidence="2">Uncharacterized protein</fullName>
    </submittedName>
</protein>
<keyword evidence="1" id="KW-0732">Signal</keyword>
<dbReference type="Proteomes" id="UP001283361">
    <property type="component" value="Unassembled WGS sequence"/>
</dbReference>
<evidence type="ECO:0000313" key="3">
    <source>
        <dbReference type="Proteomes" id="UP001283361"/>
    </source>
</evidence>
<sequence length="73" mass="8266">MRSCPSPTRIALPLSTLLDLLSTHMLFEVDKDYFRKSEMSEYASSNGLNDLIVLNPSVTGTNRHRCYGTRLCK</sequence>
<gene>
    <name evidence="2" type="ORF">RRG08_036663</name>
</gene>
<feature type="chain" id="PRO_5042263356" evidence="1">
    <location>
        <begin position="24"/>
        <end position="73"/>
    </location>
</feature>
<comment type="caution">
    <text evidence="2">The sequence shown here is derived from an EMBL/GenBank/DDBJ whole genome shotgun (WGS) entry which is preliminary data.</text>
</comment>
<evidence type="ECO:0000313" key="2">
    <source>
        <dbReference type="EMBL" id="KAK3786558.1"/>
    </source>
</evidence>
<dbReference type="EMBL" id="JAWDGP010001955">
    <property type="protein sequence ID" value="KAK3786558.1"/>
    <property type="molecule type" value="Genomic_DNA"/>
</dbReference>
<keyword evidence="3" id="KW-1185">Reference proteome</keyword>
<proteinExistence type="predicted"/>
<organism evidence="2 3">
    <name type="scientific">Elysia crispata</name>
    <name type="common">lettuce slug</name>
    <dbReference type="NCBI Taxonomy" id="231223"/>
    <lineage>
        <taxon>Eukaryota</taxon>
        <taxon>Metazoa</taxon>
        <taxon>Spiralia</taxon>
        <taxon>Lophotrochozoa</taxon>
        <taxon>Mollusca</taxon>
        <taxon>Gastropoda</taxon>
        <taxon>Heterobranchia</taxon>
        <taxon>Euthyneura</taxon>
        <taxon>Panpulmonata</taxon>
        <taxon>Sacoglossa</taxon>
        <taxon>Placobranchoidea</taxon>
        <taxon>Plakobranchidae</taxon>
        <taxon>Elysia</taxon>
    </lineage>
</organism>
<reference evidence="2" key="1">
    <citation type="journal article" date="2023" name="G3 (Bethesda)">
        <title>A reference genome for the long-term kleptoplast-retaining sea slug Elysia crispata morphotype clarki.</title>
        <authorList>
            <person name="Eastman K.E."/>
            <person name="Pendleton A.L."/>
            <person name="Shaikh M.A."/>
            <person name="Suttiyut T."/>
            <person name="Ogas R."/>
            <person name="Tomko P."/>
            <person name="Gavelis G."/>
            <person name="Widhalm J.R."/>
            <person name="Wisecaver J.H."/>
        </authorList>
    </citation>
    <scope>NUCLEOTIDE SEQUENCE</scope>
    <source>
        <strain evidence="2">ECLA1</strain>
    </source>
</reference>